<proteinExistence type="inferred from homology"/>
<dbReference type="OrthoDB" id="8144963at2"/>
<dbReference type="Gene3D" id="3.10.105.10">
    <property type="entry name" value="Dipeptide-binding Protein, Domain 3"/>
    <property type="match status" value="1"/>
</dbReference>
<evidence type="ECO:0000313" key="7">
    <source>
        <dbReference type="Proteomes" id="UP000248021"/>
    </source>
</evidence>
<gene>
    <name evidence="6" type="ORF">C7450_103316</name>
</gene>
<dbReference type="AlphaFoldDB" id="A0A2V3UCD5"/>
<feature type="signal peptide" evidence="4">
    <location>
        <begin position="1"/>
        <end position="29"/>
    </location>
</feature>
<name>A0A2V3UCD5_9HYPH</name>
<feature type="domain" description="Solute-binding protein family 5" evidence="5">
    <location>
        <begin position="69"/>
        <end position="391"/>
    </location>
</feature>
<accession>A0A2V3UCD5</accession>
<dbReference type="InterPro" id="IPR039424">
    <property type="entry name" value="SBP_5"/>
</dbReference>
<dbReference type="RefSeq" id="WP_110374089.1">
    <property type="nucleotide sequence ID" value="NZ_JAHBRY010000001.1"/>
</dbReference>
<feature type="chain" id="PRO_5016032036" evidence="4">
    <location>
        <begin position="30"/>
        <end position="503"/>
    </location>
</feature>
<dbReference type="PANTHER" id="PTHR30290">
    <property type="entry name" value="PERIPLASMIC BINDING COMPONENT OF ABC TRANSPORTER"/>
    <property type="match status" value="1"/>
</dbReference>
<dbReference type="EMBL" id="QJJK01000003">
    <property type="protein sequence ID" value="PXW61798.1"/>
    <property type="molecule type" value="Genomic_DNA"/>
</dbReference>
<protein>
    <submittedName>
        <fullName evidence="6">Peptide/nickel transport system substrate-binding protein</fullName>
    </submittedName>
</protein>
<dbReference type="Pfam" id="PF00496">
    <property type="entry name" value="SBP_bac_5"/>
    <property type="match status" value="1"/>
</dbReference>
<evidence type="ECO:0000313" key="6">
    <source>
        <dbReference type="EMBL" id="PXW61798.1"/>
    </source>
</evidence>
<comment type="subcellular location">
    <subcellularLocation>
        <location evidence="1">Periplasm</location>
    </subcellularLocation>
</comment>
<dbReference type="GO" id="GO:1904680">
    <property type="term" value="F:peptide transmembrane transporter activity"/>
    <property type="evidence" value="ECO:0007669"/>
    <property type="project" value="TreeGrafter"/>
</dbReference>
<dbReference type="GO" id="GO:0043190">
    <property type="term" value="C:ATP-binding cassette (ABC) transporter complex"/>
    <property type="evidence" value="ECO:0007669"/>
    <property type="project" value="InterPro"/>
</dbReference>
<sequence length="503" mass="55446">MRPNLRALALAVSLPFIASTASLSGSAAAATLTIAQPYDPADLFGTLSTNNPSFAILEPLFFNNPLSGKIEPLLAESFDKISETEILIKLRKGVSFTNGEPMNADAVVHSLRVFMDPKIASAYTVYSTGLAGAEKVDDLTVRLRLKHPYPALELMLAQVLVTPPAYWAEVGPKGFGQKPIGTGLFKLTEWVKDDRLVMDKNTGYWGKLPEGIDRLVWKAVPDDTARAAGLTTGEYGLAVNLPVTTAIELERRPDLKLIGVDSYRVFQVVQSSLETHPGPIQDKRVRQALNYAIDKKLIIDNLFFGKGGMLHGQILRKNQLGFDPAIDDYPYDPAKAKALLAEAGYPNGFEVGFKCPSNRYPNDRELCEAIAGMLDKVGVRTKITSLESGEFLRQFIARELAPLGLIGLGVPDDPGFAIAAYRSDYRYSYIKNAELDALIDAGARETDRAKRDAIYKKAMRIMHDEAPIIFLFAGVEFYGTTNKLENFKPSGDQRFYFYNTSLK</sequence>
<evidence type="ECO:0000259" key="5">
    <source>
        <dbReference type="Pfam" id="PF00496"/>
    </source>
</evidence>
<dbReference type="PIRSF" id="PIRSF002741">
    <property type="entry name" value="MppA"/>
    <property type="match status" value="1"/>
</dbReference>
<evidence type="ECO:0000256" key="3">
    <source>
        <dbReference type="ARBA" id="ARBA00022729"/>
    </source>
</evidence>
<dbReference type="PANTHER" id="PTHR30290:SF38">
    <property type="entry name" value="D,D-DIPEPTIDE-BINDING PERIPLASMIC PROTEIN DDPA-RELATED"/>
    <property type="match status" value="1"/>
</dbReference>
<dbReference type="GO" id="GO:0030288">
    <property type="term" value="C:outer membrane-bounded periplasmic space"/>
    <property type="evidence" value="ECO:0007669"/>
    <property type="project" value="UniProtKB-ARBA"/>
</dbReference>
<keyword evidence="7" id="KW-1185">Reference proteome</keyword>
<evidence type="ECO:0000256" key="1">
    <source>
        <dbReference type="ARBA" id="ARBA00004418"/>
    </source>
</evidence>
<comment type="caution">
    <text evidence="6">The sequence shown here is derived from an EMBL/GenBank/DDBJ whole genome shotgun (WGS) entry which is preliminary data.</text>
</comment>
<dbReference type="GO" id="GO:0015833">
    <property type="term" value="P:peptide transport"/>
    <property type="evidence" value="ECO:0007669"/>
    <property type="project" value="TreeGrafter"/>
</dbReference>
<dbReference type="Gene3D" id="3.40.190.10">
    <property type="entry name" value="Periplasmic binding protein-like II"/>
    <property type="match status" value="1"/>
</dbReference>
<dbReference type="InterPro" id="IPR030678">
    <property type="entry name" value="Peptide/Ni-bd"/>
</dbReference>
<reference evidence="6 7" key="1">
    <citation type="submission" date="2018-05" db="EMBL/GenBank/DDBJ databases">
        <title>Genomic Encyclopedia of Type Strains, Phase IV (KMG-IV): sequencing the most valuable type-strain genomes for metagenomic binning, comparative biology and taxonomic classification.</title>
        <authorList>
            <person name="Goeker M."/>
        </authorList>
    </citation>
    <scope>NUCLEOTIDE SEQUENCE [LARGE SCALE GENOMIC DNA]</scope>
    <source>
        <strain evidence="6 7">DSM 6462</strain>
    </source>
</reference>
<keyword evidence="3 4" id="KW-0732">Signal</keyword>
<dbReference type="Gene3D" id="3.90.76.10">
    <property type="entry name" value="Dipeptide-binding Protein, Domain 1"/>
    <property type="match status" value="1"/>
</dbReference>
<comment type="similarity">
    <text evidence="2">Belongs to the bacterial solute-binding protein 5 family.</text>
</comment>
<dbReference type="SUPFAM" id="SSF53850">
    <property type="entry name" value="Periplasmic binding protein-like II"/>
    <property type="match status" value="1"/>
</dbReference>
<organism evidence="6 7">
    <name type="scientific">Chelatococcus asaccharovorans</name>
    <dbReference type="NCBI Taxonomy" id="28210"/>
    <lineage>
        <taxon>Bacteria</taxon>
        <taxon>Pseudomonadati</taxon>
        <taxon>Pseudomonadota</taxon>
        <taxon>Alphaproteobacteria</taxon>
        <taxon>Hyphomicrobiales</taxon>
        <taxon>Chelatococcaceae</taxon>
        <taxon>Chelatococcus</taxon>
    </lineage>
</organism>
<dbReference type="Proteomes" id="UP000248021">
    <property type="component" value="Unassembled WGS sequence"/>
</dbReference>
<dbReference type="InterPro" id="IPR000914">
    <property type="entry name" value="SBP_5_dom"/>
</dbReference>
<evidence type="ECO:0000256" key="2">
    <source>
        <dbReference type="ARBA" id="ARBA00005695"/>
    </source>
</evidence>
<evidence type="ECO:0000256" key="4">
    <source>
        <dbReference type="SAM" id="SignalP"/>
    </source>
</evidence>